<evidence type="ECO:0000313" key="4">
    <source>
        <dbReference type="Proteomes" id="UP001597417"/>
    </source>
</evidence>
<accession>A0ABW5FJS7</accession>
<dbReference type="RefSeq" id="WP_378260394.1">
    <property type="nucleotide sequence ID" value="NZ_JBHUKR010000003.1"/>
</dbReference>
<proteinExistence type="predicted"/>
<feature type="compositionally biased region" description="Basic and acidic residues" evidence="1">
    <location>
        <begin position="474"/>
        <end position="486"/>
    </location>
</feature>
<feature type="domain" description="tRNA nuclease CdiA C-terminal" evidence="2">
    <location>
        <begin position="386"/>
        <end position="452"/>
    </location>
</feature>
<protein>
    <recommendedName>
        <fullName evidence="2">tRNA nuclease CdiA C-terminal domain-containing protein</fullName>
    </recommendedName>
</protein>
<dbReference type="InterPro" id="IPR040559">
    <property type="entry name" value="CdiA_C"/>
</dbReference>
<reference evidence="4" key="1">
    <citation type="journal article" date="2019" name="Int. J. Syst. Evol. Microbiol.">
        <title>The Global Catalogue of Microorganisms (GCM) 10K type strain sequencing project: providing services to taxonomists for standard genome sequencing and annotation.</title>
        <authorList>
            <consortium name="The Broad Institute Genomics Platform"/>
            <consortium name="The Broad Institute Genome Sequencing Center for Infectious Disease"/>
            <person name="Wu L."/>
            <person name="Ma J."/>
        </authorList>
    </citation>
    <scope>NUCLEOTIDE SEQUENCE [LARGE SCALE GENOMIC DNA]</scope>
    <source>
        <strain evidence="4">CGMCC 4.7645</strain>
    </source>
</reference>
<dbReference type="Gene3D" id="3.40.1350.120">
    <property type="match status" value="1"/>
</dbReference>
<evidence type="ECO:0000313" key="3">
    <source>
        <dbReference type="EMBL" id="MFD2414994.1"/>
    </source>
</evidence>
<dbReference type="EMBL" id="JBHUKR010000003">
    <property type="protein sequence ID" value="MFD2414994.1"/>
    <property type="molecule type" value="Genomic_DNA"/>
</dbReference>
<keyword evidence="4" id="KW-1185">Reference proteome</keyword>
<evidence type="ECO:0000256" key="1">
    <source>
        <dbReference type="SAM" id="MobiDB-lite"/>
    </source>
</evidence>
<comment type="caution">
    <text evidence="3">The sequence shown here is derived from an EMBL/GenBank/DDBJ whole genome shotgun (WGS) entry which is preliminary data.</text>
</comment>
<sequence>MGRGPDGRPVVPVKIVPADFHIVAQAFVDAQDSLETIRQNLLHGVDAAQGAAGACDGARQYQNGWASAMDSVVNDGFHTAFDLLGAIGRGIDVSALNHVNADHDSIPGQAAPPPPWSPIVPHPWPANSDFAVLTGPSPWWMPGFLEKYIPTGDSGRLDDAAQACRAAAEAIRELAANLHTELQGLLGNNTSADLDELDAFWQQAAGAQSILARLPQALDDVANSLVDYRVWNDHTQEAIKDKIKAVIDGLGVLGGVLVVASIITDGTLDAVIVGVIEALDAVGVDAEGALAAPIAEVATTAATALAAAGGALAIAGGVGPAIQAAMSSTPNPNIEGADATKISDELATGKIDDAANTFNPAERKIAERLAGQGHDVTSLKPAPNVRTPDALVDGTPTEFKTINAPAPSSTKVMRVLDDSARKGGQAREIIIDAESTPLTREEALQGIERFKGLGKNAYDKMSSGETAGPPPVRKSHEGRRIEWPPM</sequence>
<name>A0ABW5FJS7_9PSEU</name>
<dbReference type="Pfam" id="PF18451">
    <property type="entry name" value="CdiA_C"/>
    <property type="match status" value="1"/>
</dbReference>
<evidence type="ECO:0000259" key="2">
    <source>
        <dbReference type="Pfam" id="PF18451"/>
    </source>
</evidence>
<gene>
    <name evidence="3" type="ORF">ACFSXZ_01510</name>
</gene>
<dbReference type="Proteomes" id="UP001597417">
    <property type="component" value="Unassembled WGS sequence"/>
</dbReference>
<organism evidence="3 4">
    <name type="scientific">Amycolatopsis pigmentata</name>
    <dbReference type="NCBI Taxonomy" id="450801"/>
    <lineage>
        <taxon>Bacteria</taxon>
        <taxon>Bacillati</taxon>
        <taxon>Actinomycetota</taxon>
        <taxon>Actinomycetes</taxon>
        <taxon>Pseudonocardiales</taxon>
        <taxon>Pseudonocardiaceae</taxon>
        <taxon>Amycolatopsis</taxon>
    </lineage>
</organism>
<feature type="region of interest" description="Disordered" evidence="1">
    <location>
        <begin position="455"/>
        <end position="486"/>
    </location>
</feature>